<dbReference type="PANTHER" id="PTHR33495">
    <property type="entry name" value="ANTI-SIGMA FACTOR ANTAGONIST TM_1081-RELATED-RELATED"/>
    <property type="match status" value="1"/>
</dbReference>
<evidence type="ECO:0000256" key="1">
    <source>
        <dbReference type="ARBA" id="ARBA00009013"/>
    </source>
</evidence>
<comment type="caution">
    <text evidence="4">The sequence shown here is derived from an EMBL/GenBank/DDBJ whole genome shotgun (WGS) entry which is preliminary data.</text>
</comment>
<dbReference type="NCBIfam" id="TIGR00377">
    <property type="entry name" value="ant_ant_sig"/>
    <property type="match status" value="1"/>
</dbReference>
<accession>A0ABW7NB66</accession>
<evidence type="ECO:0000313" key="4">
    <source>
        <dbReference type="EMBL" id="MFH6984778.1"/>
    </source>
</evidence>
<dbReference type="EMBL" id="JBIPKE010000019">
    <property type="protein sequence ID" value="MFH6984778.1"/>
    <property type="molecule type" value="Genomic_DNA"/>
</dbReference>
<dbReference type="PROSITE" id="PS50801">
    <property type="entry name" value="STAS"/>
    <property type="match status" value="1"/>
</dbReference>
<dbReference type="InterPro" id="IPR003658">
    <property type="entry name" value="Anti-sigma_ant"/>
</dbReference>
<evidence type="ECO:0000259" key="3">
    <source>
        <dbReference type="PROSITE" id="PS50801"/>
    </source>
</evidence>
<dbReference type="CDD" id="cd07043">
    <property type="entry name" value="STAS_anti-anti-sigma_factors"/>
    <property type="match status" value="1"/>
</dbReference>
<dbReference type="RefSeq" id="WP_159583522.1">
    <property type="nucleotide sequence ID" value="NZ_JBIPKE010000019.1"/>
</dbReference>
<comment type="similarity">
    <text evidence="1 2">Belongs to the anti-sigma-factor antagonist family.</text>
</comment>
<dbReference type="InterPro" id="IPR036513">
    <property type="entry name" value="STAS_dom_sf"/>
</dbReference>
<dbReference type="Gene3D" id="3.30.750.24">
    <property type="entry name" value="STAS domain"/>
    <property type="match status" value="1"/>
</dbReference>
<evidence type="ECO:0000313" key="5">
    <source>
        <dbReference type="Proteomes" id="UP001610063"/>
    </source>
</evidence>
<dbReference type="Pfam" id="PF01740">
    <property type="entry name" value="STAS"/>
    <property type="match status" value="1"/>
</dbReference>
<gene>
    <name evidence="4" type="ORF">ACHKAR_15080</name>
</gene>
<name>A0ABW7NB66_9BACT</name>
<dbReference type="PANTHER" id="PTHR33495:SF2">
    <property type="entry name" value="ANTI-SIGMA FACTOR ANTAGONIST TM_1081-RELATED"/>
    <property type="match status" value="1"/>
</dbReference>
<sequence>MNYKHTTAGDQLRLVFNGDLIGENNGPELVELVNDSLTKGMKYCLIDISDVRYINSSGIGVLITLLTKFRNKGGELFLIKPSEHVQKLLIITKLQAIFNIVDTEQEALSKIK</sequence>
<keyword evidence="5" id="KW-1185">Reference proteome</keyword>
<proteinExistence type="inferred from homology"/>
<dbReference type="SUPFAM" id="SSF52091">
    <property type="entry name" value="SpoIIaa-like"/>
    <property type="match status" value="1"/>
</dbReference>
<dbReference type="Proteomes" id="UP001610063">
    <property type="component" value="Unassembled WGS sequence"/>
</dbReference>
<organism evidence="4 5">
    <name type="scientific">Marinoscillum luteum</name>
    <dbReference type="NCBI Taxonomy" id="861051"/>
    <lineage>
        <taxon>Bacteria</taxon>
        <taxon>Pseudomonadati</taxon>
        <taxon>Bacteroidota</taxon>
        <taxon>Cytophagia</taxon>
        <taxon>Cytophagales</taxon>
        <taxon>Reichenbachiellaceae</taxon>
        <taxon>Marinoscillum</taxon>
    </lineage>
</organism>
<evidence type="ECO:0000256" key="2">
    <source>
        <dbReference type="RuleBase" id="RU003749"/>
    </source>
</evidence>
<reference evidence="4 5" key="1">
    <citation type="journal article" date="2013" name="Int. J. Syst. Evol. Microbiol.">
        <title>Marinoscillum luteum sp. nov., isolated from marine sediment.</title>
        <authorList>
            <person name="Cha I.T."/>
            <person name="Park S.J."/>
            <person name="Kim S.J."/>
            <person name="Kim J.G."/>
            <person name="Jung M.Y."/>
            <person name="Shin K.S."/>
            <person name="Kwon K.K."/>
            <person name="Yang S.H."/>
            <person name="Seo Y.S."/>
            <person name="Rhee S.K."/>
        </authorList>
    </citation>
    <scope>NUCLEOTIDE SEQUENCE [LARGE SCALE GENOMIC DNA]</scope>
    <source>
        <strain evidence="4 5">KCTC 23939</strain>
    </source>
</reference>
<dbReference type="InterPro" id="IPR002645">
    <property type="entry name" value="STAS_dom"/>
</dbReference>
<feature type="domain" description="STAS" evidence="3">
    <location>
        <begin position="25"/>
        <end position="111"/>
    </location>
</feature>
<protein>
    <recommendedName>
        <fullName evidence="2">Anti-sigma factor antagonist</fullName>
    </recommendedName>
</protein>